<name>A0AAU9G5Y0_DROMD</name>
<evidence type="ECO:0000256" key="1">
    <source>
        <dbReference type="SAM" id="MobiDB-lite"/>
    </source>
</evidence>
<evidence type="ECO:0000313" key="3">
    <source>
        <dbReference type="Proteomes" id="UP001500889"/>
    </source>
</evidence>
<gene>
    <name evidence="2" type="ORF">DMAD_02336</name>
</gene>
<accession>A0AAU9G5Y0</accession>
<feature type="compositionally biased region" description="Polar residues" evidence="1">
    <location>
        <begin position="64"/>
        <end position="73"/>
    </location>
</feature>
<feature type="region of interest" description="Disordered" evidence="1">
    <location>
        <begin position="1"/>
        <end position="27"/>
    </location>
</feature>
<dbReference type="Proteomes" id="UP001500889">
    <property type="component" value="Chromosome A"/>
</dbReference>
<organism evidence="2 3">
    <name type="scientific">Drosophila madeirensis</name>
    <name type="common">Fruit fly</name>
    <dbReference type="NCBI Taxonomy" id="30013"/>
    <lineage>
        <taxon>Eukaryota</taxon>
        <taxon>Metazoa</taxon>
        <taxon>Ecdysozoa</taxon>
        <taxon>Arthropoda</taxon>
        <taxon>Hexapoda</taxon>
        <taxon>Insecta</taxon>
        <taxon>Pterygota</taxon>
        <taxon>Neoptera</taxon>
        <taxon>Endopterygota</taxon>
        <taxon>Diptera</taxon>
        <taxon>Brachycera</taxon>
        <taxon>Muscomorpha</taxon>
        <taxon>Ephydroidea</taxon>
        <taxon>Drosophilidae</taxon>
        <taxon>Drosophila</taxon>
        <taxon>Sophophora</taxon>
    </lineage>
</organism>
<proteinExistence type="predicted"/>
<keyword evidence="3" id="KW-1185">Reference proteome</keyword>
<feature type="region of interest" description="Disordered" evidence="1">
    <location>
        <begin position="40"/>
        <end position="73"/>
    </location>
</feature>
<dbReference type="EMBL" id="AP029266">
    <property type="protein sequence ID" value="BFG02975.1"/>
    <property type="molecule type" value="Genomic_DNA"/>
</dbReference>
<sequence length="73" mass="8230">MSAEARTGEREKDWDWDWGWGAGKSRMPPKTILVSELTWQQDSGQDMNSQMKGPKGKTTHRATKVQQHNGAMG</sequence>
<protein>
    <submittedName>
        <fullName evidence="2">Uncharacterized protein</fullName>
    </submittedName>
</protein>
<reference evidence="2 3" key="1">
    <citation type="submission" date="2024-02" db="EMBL/GenBank/DDBJ databases">
        <title>A chromosome-level genome assembly of Drosophila madeirensis, a fruit fly species endemic to Madeira island.</title>
        <authorList>
            <person name="Tomihara K."/>
            <person name="Llopart A."/>
            <person name="Yamamoto D."/>
        </authorList>
    </citation>
    <scope>NUCLEOTIDE SEQUENCE [LARGE SCALE GENOMIC DNA]</scope>
    <source>
        <strain evidence="2 3">RF1</strain>
    </source>
</reference>
<dbReference type="AlphaFoldDB" id="A0AAU9G5Y0"/>
<feature type="compositionally biased region" description="Basic residues" evidence="1">
    <location>
        <begin position="54"/>
        <end position="63"/>
    </location>
</feature>
<feature type="compositionally biased region" description="Polar residues" evidence="1">
    <location>
        <begin position="40"/>
        <end position="51"/>
    </location>
</feature>
<evidence type="ECO:0000313" key="2">
    <source>
        <dbReference type="EMBL" id="BFG02975.1"/>
    </source>
</evidence>
<feature type="compositionally biased region" description="Basic and acidic residues" evidence="1">
    <location>
        <begin position="1"/>
        <end position="15"/>
    </location>
</feature>